<keyword evidence="2" id="KW-1185">Reference proteome</keyword>
<name>A0A1H5UD06_9FLAO</name>
<dbReference type="Proteomes" id="UP000236737">
    <property type="component" value="Unassembled WGS sequence"/>
</dbReference>
<gene>
    <name evidence="1" type="ORF">SAMN04488130_102203</name>
</gene>
<organism evidence="1 2">
    <name type="scientific">Flavobacterium urumqiense</name>
    <dbReference type="NCBI Taxonomy" id="935224"/>
    <lineage>
        <taxon>Bacteria</taxon>
        <taxon>Pseudomonadati</taxon>
        <taxon>Bacteroidota</taxon>
        <taxon>Flavobacteriia</taxon>
        <taxon>Flavobacteriales</taxon>
        <taxon>Flavobacteriaceae</taxon>
        <taxon>Flavobacterium</taxon>
    </lineage>
</organism>
<dbReference type="EMBL" id="FNVP01000002">
    <property type="protein sequence ID" value="SEF72894.1"/>
    <property type="molecule type" value="Genomic_DNA"/>
</dbReference>
<accession>A0A1H5UD06</accession>
<proteinExistence type="predicted"/>
<evidence type="ECO:0000313" key="1">
    <source>
        <dbReference type="EMBL" id="SEF72894.1"/>
    </source>
</evidence>
<reference evidence="2" key="1">
    <citation type="submission" date="2016-10" db="EMBL/GenBank/DDBJ databases">
        <authorList>
            <person name="Varghese N."/>
            <person name="Submissions S."/>
        </authorList>
    </citation>
    <scope>NUCLEOTIDE SEQUENCE [LARGE SCALE GENOMIC DNA]</scope>
    <source>
        <strain evidence="2">CGMCC 1.9230</strain>
    </source>
</reference>
<sequence length="63" mass="7333">MTFTGNPSSKCIFIVNLLLLLSCKQNSENNDITINTRNKIERNMSILYAEPFRPQFHFSPKKK</sequence>
<evidence type="ECO:0000313" key="2">
    <source>
        <dbReference type="Proteomes" id="UP000236737"/>
    </source>
</evidence>
<dbReference type="AlphaFoldDB" id="A0A1H5UD06"/>
<protein>
    <submittedName>
        <fullName evidence="1">Uncharacterized protein</fullName>
    </submittedName>
</protein>